<proteinExistence type="predicted"/>
<evidence type="ECO:0000313" key="1">
    <source>
        <dbReference type="EMBL" id="KAF9664978.1"/>
    </source>
</evidence>
<organism evidence="1 2">
    <name type="scientific">Salix dunnii</name>
    <dbReference type="NCBI Taxonomy" id="1413687"/>
    <lineage>
        <taxon>Eukaryota</taxon>
        <taxon>Viridiplantae</taxon>
        <taxon>Streptophyta</taxon>
        <taxon>Embryophyta</taxon>
        <taxon>Tracheophyta</taxon>
        <taxon>Spermatophyta</taxon>
        <taxon>Magnoliopsida</taxon>
        <taxon>eudicotyledons</taxon>
        <taxon>Gunneridae</taxon>
        <taxon>Pentapetalae</taxon>
        <taxon>rosids</taxon>
        <taxon>fabids</taxon>
        <taxon>Malpighiales</taxon>
        <taxon>Salicaceae</taxon>
        <taxon>Saliceae</taxon>
        <taxon>Salix</taxon>
    </lineage>
</organism>
<keyword evidence="2" id="KW-1185">Reference proteome</keyword>
<comment type="caution">
    <text evidence="1">The sequence shown here is derived from an EMBL/GenBank/DDBJ whole genome shotgun (WGS) entry which is preliminary data.</text>
</comment>
<name>A0A835J7I2_9ROSI</name>
<protein>
    <submittedName>
        <fullName evidence="1">Uncharacterized protein</fullName>
    </submittedName>
</protein>
<dbReference type="EMBL" id="JADGMS010000016">
    <property type="protein sequence ID" value="KAF9664978.1"/>
    <property type="molecule type" value="Genomic_DNA"/>
</dbReference>
<reference evidence="1 2" key="1">
    <citation type="submission" date="2020-10" db="EMBL/GenBank/DDBJ databases">
        <title>Plant Genome Project.</title>
        <authorList>
            <person name="Zhang R.-G."/>
        </authorList>
    </citation>
    <scope>NUCLEOTIDE SEQUENCE [LARGE SCALE GENOMIC DNA]</scope>
    <source>
        <strain evidence="1">FAFU-HL-1</strain>
        <tissue evidence="1">Leaf</tissue>
    </source>
</reference>
<gene>
    <name evidence="1" type="ORF">SADUNF_Sadunf16G0074500</name>
</gene>
<accession>A0A835J7I2</accession>
<sequence>MRCFWEHGNAKTKTWVLGGWPAMDSAVATRFYVKDVENKRRELNLIALNLHGVRCLSFTHADVLPSSSNKTALINGTLLSSRKKSRNMMQKSSIFEGSFKLLKLQVIEVVSQIRRAEALIPLEANIVGMVQT</sequence>
<dbReference type="Proteomes" id="UP000657918">
    <property type="component" value="Chromosome 16"/>
</dbReference>
<evidence type="ECO:0000313" key="2">
    <source>
        <dbReference type="Proteomes" id="UP000657918"/>
    </source>
</evidence>
<dbReference type="AlphaFoldDB" id="A0A835J7I2"/>